<dbReference type="InterPro" id="IPR005471">
    <property type="entry name" value="Tscrpt_reg_IclR_N"/>
</dbReference>
<dbReference type="PANTHER" id="PTHR30136:SF34">
    <property type="entry name" value="TRANSCRIPTIONAL REGULATOR"/>
    <property type="match status" value="1"/>
</dbReference>
<dbReference type="RefSeq" id="WP_348948240.1">
    <property type="nucleotide sequence ID" value="NZ_JBDZYD010000002.1"/>
</dbReference>
<evidence type="ECO:0000259" key="5">
    <source>
        <dbReference type="PROSITE" id="PS51077"/>
    </source>
</evidence>
<evidence type="ECO:0000259" key="6">
    <source>
        <dbReference type="PROSITE" id="PS51078"/>
    </source>
</evidence>
<dbReference type="Gene3D" id="3.30.450.40">
    <property type="match status" value="1"/>
</dbReference>
<sequence>MDTGRDVDARLSSEPAHRGAHHVQSLERGLAVIKAFHAGAAELTLSDVARATGLTRAAARRFLLTLADLGYVRTDGKYFSLTARVLELGYSYLSSMTLPEVAQPHLEHLSAAVHESSSVSVLEGTDIVYVARVAVSRIMTVSINVGTRFPAYATSMGHVLLAGLGEAELEAYFAGARLERLTDRTVTAPDRLRAELAKVRDQGWAMVDQELEEGLRSVAAPIHDRQGKVVAAVNLSTHASRTPARTVEKNLIPPLLKTAQAIEADLSAGAPSHAHA</sequence>
<gene>
    <name evidence="7" type="ORF">ABJI51_06475</name>
</gene>
<feature type="domain" description="HTH iclR-type" evidence="5">
    <location>
        <begin position="23"/>
        <end position="83"/>
    </location>
</feature>
<dbReference type="InterPro" id="IPR036390">
    <property type="entry name" value="WH_DNA-bd_sf"/>
</dbReference>
<evidence type="ECO:0000256" key="4">
    <source>
        <dbReference type="SAM" id="MobiDB-lite"/>
    </source>
</evidence>
<dbReference type="SUPFAM" id="SSF46785">
    <property type="entry name" value="Winged helix' DNA-binding domain"/>
    <property type="match status" value="1"/>
</dbReference>
<evidence type="ECO:0000313" key="7">
    <source>
        <dbReference type="EMBL" id="MEQ0558707.1"/>
    </source>
</evidence>
<evidence type="ECO:0000313" key="8">
    <source>
        <dbReference type="Proteomes" id="UP001440984"/>
    </source>
</evidence>
<accession>A0ABV0L8T7</accession>
<dbReference type="PANTHER" id="PTHR30136">
    <property type="entry name" value="HELIX-TURN-HELIX TRANSCRIPTIONAL REGULATOR, ICLR FAMILY"/>
    <property type="match status" value="1"/>
</dbReference>
<comment type="caution">
    <text evidence="7">The sequence shown here is derived from an EMBL/GenBank/DDBJ whole genome shotgun (WGS) entry which is preliminary data.</text>
</comment>
<feature type="domain" description="IclR-ED" evidence="6">
    <location>
        <begin position="84"/>
        <end position="268"/>
    </location>
</feature>
<protein>
    <submittedName>
        <fullName evidence="7">IclR family transcriptional regulator C-terminal domain-containing protein</fullName>
    </submittedName>
</protein>
<proteinExistence type="predicted"/>
<feature type="compositionally biased region" description="Basic and acidic residues" evidence="4">
    <location>
        <begin position="1"/>
        <end position="17"/>
    </location>
</feature>
<keyword evidence="1" id="KW-0805">Transcription regulation</keyword>
<dbReference type="InterPro" id="IPR012794">
    <property type="entry name" value="PcaR_PcaU"/>
</dbReference>
<dbReference type="InterPro" id="IPR014757">
    <property type="entry name" value="Tscrpt_reg_IclR_C"/>
</dbReference>
<dbReference type="PROSITE" id="PS51077">
    <property type="entry name" value="HTH_ICLR"/>
    <property type="match status" value="1"/>
</dbReference>
<dbReference type="InterPro" id="IPR036388">
    <property type="entry name" value="WH-like_DNA-bd_sf"/>
</dbReference>
<dbReference type="InterPro" id="IPR029016">
    <property type="entry name" value="GAF-like_dom_sf"/>
</dbReference>
<reference evidence="7 8" key="1">
    <citation type="submission" date="2024-05" db="EMBL/GenBank/DDBJ databases">
        <authorList>
            <person name="Zhao H."/>
            <person name="Xu Y."/>
            <person name="Lin S."/>
            <person name="Spain J.C."/>
            <person name="Zhou N.-Y."/>
        </authorList>
    </citation>
    <scope>NUCLEOTIDE SEQUENCE [LARGE SCALE GENOMIC DNA]</scope>
    <source>
        <strain evidence="7 8">NEAU-NG30</strain>
    </source>
</reference>
<keyword evidence="3" id="KW-0804">Transcription</keyword>
<keyword evidence="2" id="KW-0238">DNA-binding</keyword>
<dbReference type="NCBIfam" id="TIGR02431">
    <property type="entry name" value="pcaR_pcaU"/>
    <property type="match status" value="1"/>
</dbReference>
<evidence type="ECO:0000256" key="1">
    <source>
        <dbReference type="ARBA" id="ARBA00023015"/>
    </source>
</evidence>
<dbReference type="SMART" id="SM00346">
    <property type="entry name" value="HTH_ICLR"/>
    <property type="match status" value="1"/>
</dbReference>
<dbReference type="Gene3D" id="1.10.10.10">
    <property type="entry name" value="Winged helix-like DNA-binding domain superfamily/Winged helix DNA-binding domain"/>
    <property type="match status" value="1"/>
</dbReference>
<dbReference type="SUPFAM" id="SSF55781">
    <property type="entry name" value="GAF domain-like"/>
    <property type="match status" value="1"/>
</dbReference>
<keyword evidence="8" id="KW-1185">Reference proteome</keyword>
<name>A0ABV0L8T7_9PSEU</name>
<feature type="region of interest" description="Disordered" evidence="4">
    <location>
        <begin position="1"/>
        <end position="22"/>
    </location>
</feature>
<dbReference type="Pfam" id="PF01614">
    <property type="entry name" value="IclR_C"/>
    <property type="match status" value="1"/>
</dbReference>
<dbReference type="EMBL" id="JBDZYD010000002">
    <property type="protein sequence ID" value="MEQ0558707.1"/>
    <property type="molecule type" value="Genomic_DNA"/>
</dbReference>
<organism evidence="7 8">
    <name type="scientific">Amycolatopsis melonis</name>
    <dbReference type="NCBI Taxonomy" id="3156488"/>
    <lineage>
        <taxon>Bacteria</taxon>
        <taxon>Bacillati</taxon>
        <taxon>Actinomycetota</taxon>
        <taxon>Actinomycetes</taxon>
        <taxon>Pseudonocardiales</taxon>
        <taxon>Pseudonocardiaceae</taxon>
        <taxon>Amycolatopsis</taxon>
    </lineage>
</organism>
<dbReference type="PROSITE" id="PS51078">
    <property type="entry name" value="ICLR_ED"/>
    <property type="match status" value="1"/>
</dbReference>
<evidence type="ECO:0000256" key="3">
    <source>
        <dbReference type="ARBA" id="ARBA00023163"/>
    </source>
</evidence>
<evidence type="ECO:0000256" key="2">
    <source>
        <dbReference type="ARBA" id="ARBA00023125"/>
    </source>
</evidence>
<dbReference type="Proteomes" id="UP001440984">
    <property type="component" value="Unassembled WGS sequence"/>
</dbReference>
<dbReference type="Pfam" id="PF09339">
    <property type="entry name" value="HTH_IclR"/>
    <property type="match status" value="1"/>
</dbReference>
<dbReference type="InterPro" id="IPR050707">
    <property type="entry name" value="HTH_MetabolicPath_Reg"/>
</dbReference>